<feature type="region of interest" description="Disordered" evidence="1">
    <location>
        <begin position="33"/>
        <end position="58"/>
    </location>
</feature>
<accession>A0A2P8GH81</accession>
<evidence type="ECO:0000313" key="2">
    <source>
        <dbReference type="EMBL" id="PSL33328.1"/>
    </source>
</evidence>
<evidence type="ECO:0000256" key="1">
    <source>
        <dbReference type="SAM" id="MobiDB-lite"/>
    </source>
</evidence>
<organism evidence="2 3">
    <name type="scientific">Chitinophaga ginsengisoli</name>
    <dbReference type="NCBI Taxonomy" id="363837"/>
    <lineage>
        <taxon>Bacteria</taxon>
        <taxon>Pseudomonadati</taxon>
        <taxon>Bacteroidota</taxon>
        <taxon>Chitinophagia</taxon>
        <taxon>Chitinophagales</taxon>
        <taxon>Chitinophagaceae</taxon>
        <taxon>Chitinophaga</taxon>
    </lineage>
</organism>
<protein>
    <submittedName>
        <fullName evidence="2">Uncharacterized protein</fullName>
    </submittedName>
</protein>
<reference evidence="2 3" key="1">
    <citation type="submission" date="2018-03" db="EMBL/GenBank/DDBJ databases">
        <title>Genomic Encyclopedia of Archaeal and Bacterial Type Strains, Phase II (KMG-II): from individual species to whole genera.</title>
        <authorList>
            <person name="Goeker M."/>
        </authorList>
    </citation>
    <scope>NUCLEOTIDE SEQUENCE [LARGE SCALE GENOMIC DNA]</scope>
    <source>
        <strain evidence="2 3">DSM 18107</strain>
    </source>
</reference>
<dbReference type="RefSeq" id="WP_170117446.1">
    <property type="nucleotide sequence ID" value="NZ_PYGK01000003.1"/>
</dbReference>
<sequence length="58" mass="6558">MIVLTQILHKLFPERATSVTLVQTALEEIHENNSAEGCEFLDEPSMQDDLPEDEEETA</sequence>
<feature type="compositionally biased region" description="Acidic residues" evidence="1">
    <location>
        <begin position="39"/>
        <end position="58"/>
    </location>
</feature>
<dbReference type="Proteomes" id="UP000240978">
    <property type="component" value="Unassembled WGS sequence"/>
</dbReference>
<dbReference type="EMBL" id="PYGK01000003">
    <property type="protein sequence ID" value="PSL33328.1"/>
    <property type="molecule type" value="Genomic_DNA"/>
</dbReference>
<name>A0A2P8GH81_9BACT</name>
<proteinExistence type="predicted"/>
<evidence type="ECO:0000313" key="3">
    <source>
        <dbReference type="Proteomes" id="UP000240978"/>
    </source>
</evidence>
<dbReference type="AlphaFoldDB" id="A0A2P8GH81"/>
<keyword evidence="3" id="KW-1185">Reference proteome</keyword>
<comment type="caution">
    <text evidence="2">The sequence shown here is derived from an EMBL/GenBank/DDBJ whole genome shotgun (WGS) entry which is preliminary data.</text>
</comment>
<gene>
    <name evidence="2" type="ORF">CLV42_103311</name>
</gene>